<gene>
    <name evidence="6" type="ORF">AS189_00185</name>
</gene>
<dbReference type="PROSITE" id="PS50893">
    <property type="entry name" value="ABC_TRANSPORTER_2"/>
    <property type="match status" value="1"/>
</dbReference>
<dbReference type="Pfam" id="PF00005">
    <property type="entry name" value="ABC_tran"/>
    <property type="match status" value="1"/>
</dbReference>
<dbReference type="InterPro" id="IPR003439">
    <property type="entry name" value="ABC_transporter-like_ATP-bd"/>
</dbReference>
<sequence>MSVASLRDVAFAYGNRGVIDGMNLRLEAGTLTAIQGANGSGKSTLLGLIAGIIRPVRGEILLMPGVRPALVLQRSSAPETLPLTVRQAVAMGCWGNRGWLSRLGGRERAAVDRALAALGLTGIARRQLGELSGGQRQRVLVAQGLVQGSALLVLDEPTAGVDAQTQAHIRDLIAHEVARGVTVIEATHSTADAAQAGRILTLAQGCVVADTAAAATTNSAAAAVA</sequence>
<reference evidence="6 7" key="2">
    <citation type="journal article" date="2016" name="J. Biotechnol.">
        <title>Complete genome sequence of Arthrobacter alpinus ERGS4:06, a yellow pigmented bacterium tolerant to cold and radiations isolated from Sikkim Himalaya.</title>
        <authorList>
            <person name="Kumar R."/>
            <person name="Singh D."/>
            <person name="Swarnkar M.K."/>
            <person name="Singh A.K."/>
            <person name="Kumar S."/>
        </authorList>
    </citation>
    <scope>NUCLEOTIDE SEQUENCE [LARGE SCALE GENOMIC DNA]</scope>
    <source>
        <strain evidence="6 7">ERGS4:06</strain>
    </source>
</reference>
<evidence type="ECO:0000256" key="1">
    <source>
        <dbReference type="ARBA" id="ARBA00005417"/>
    </source>
</evidence>
<evidence type="ECO:0000259" key="5">
    <source>
        <dbReference type="PROSITE" id="PS50893"/>
    </source>
</evidence>
<evidence type="ECO:0000256" key="3">
    <source>
        <dbReference type="ARBA" id="ARBA00022741"/>
    </source>
</evidence>
<dbReference type="InterPro" id="IPR017871">
    <property type="entry name" value="ABC_transporter-like_CS"/>
</dbReference>
<comment type="similarity">
    <text evidence="1">Belongs to the ABC transporter superfamily.</text>
</comment>
<evidence type="ECO:0000313" key="6">
    <source>
        <dbReference type="EMBL" id="ALO65193.1"/>
    </source>
</evidence>
<dbReference type="PANTHER" id="PTHR42734">
    <property type="entry name" value="METAL TRANSPORT SYSTEM ATP-BINDING PROTEIN TM_0124-RELATED"/>
    <property type="match status" value="1"/>
</dbReference>
<dbReference type="PROSITE" id="PS00211">
    <property type="entry name" value="ABC_TRANSPORTER_1"/>
    <property type="match status" value="1"/>
</dbReference>
<reference evidence="7" key="1">
    <citation type="submission" date="2015-11" db="EMBL/GenBank/DDBJ databases">
        <authorList>
            <person name="Kumar R."/>
            <person name="Singh D."/>
            <person name="Swarnkar M.K."/>
            <person name="Singh A.K."/>
            <person name="Kumar S."/>
        </authorList>
    </citation>
    <scope>NUCLEOTIDE SEQUENCE [LARGE SCALE GENOMIC DNA]</scope>
    <source>
        <strain evidence="7">ERGS4:06</strain>
    </source>
</reference>
<dbReference type="EMBL" id="CP013200">
    <property type="protein sequence ID" value="ALO65193.1"/>
    <property type="molecule type" value="Genomic_DNA"/>
</dbReference>
<dbReference type="RefSeq" id="WP_062285404.1">
    <property type="nucleotide sequence ID" value="NZ_CP013200.1"/>
</dbReference>
<proteinExistence type="inferred from homology"/>
<evidence type="ECO:0000256" key="2">
    <source>
        <dbReference type="ARBA" id="ARBA00022448"/>
    </source>
</evidence>
<keyword evidence="3" id="KW-0547">Nucleotide-binding</keyword>
<dbReference type="NCBIfam" id="NF040873">
    <property type="entry name" value="AztA"/>
    <property type="match status" value="1"/>
</dbReference>
<dbReference type="GO" id="GO:0005524">
    <property type="term" value="F:ATP binding"/>
    <property type="evidence" value="ECO:0007669"/>
    <property type="project" value="UniProtKB-KW"/>
</dbReference>
<dbReference type="Proteomes" id="UP000059574">
    <property type="component" value="Chromosome"/>
</dbReference>
<protein>
    <recommendedName>
        <fullName evidence="5">ABC transporter domain-containing protein</fullName>
    </recommendedName>
</protein>
<dbReference type="SMART" id="SM00382">
    <property type="entry name" value="AAA"/>
    <property type="match status" value="1"/>
</dbReference>
<keyword evidence="4" id="KW-0067">ATP-binding</keyword>
<dbReference type="InterPro" id="IPR027417">
    <property type="entry name" value="P-loop_NTPase"/>
</dbReference>
<evidence type="ECO:0000313" key="7">
    <source>
        <dbReference type="Proteomes" id="UP000059574"/>
    </source>
</evidence>
<dbReference type="InterPro" id="IPR050153">
    <property type="entry name" value="Metal_Ion_Import_ABC"/>
</dbReference>
<dbReference type="InterPro" id="IPR003593">
    <property type="entry name" value="AAA+_ATPase"/>
</dbReference>
<dbReference type="OrthoDB" id="5296765at2"/>
<organism evidence="6 7">
    <name type="scientific">Arthrobacter alpinus</name>
    <dbReference type="NCBI Taxonomy" id="656366"/>
    <lineage>
        <taxon>Bacteria</taxon>
        <taxon>Bacillati</taxon>
        <taxon>Actinomycetota</taxon>
        <taxon>Actinomycetes</taxon>
        <taxon>Micrococcales</taxon>
        <taxon>Micrococcaceae</taxon>
        <taxon>Arthrobacter</taxon>
    </lineage>
</organism>
<dbReference type="GO" id="GO:0016887">
    <property type="term" value="F:ATP hydrolysis activity"/>
    <property type="evidence" value="ECO:0007669"/>
    <property type="project" value="InterPro"/>
</dbReference>
<keyword evidence="2" id="KW-0813">Transport</keyword>
<accession>A0A0S2LUR0</accession>
<name>A0A0S2LUR0_9MICC</name>
<evidence type="ECO:0000256" key="4">
    <source>
        <dbReference type="ARBA" id="ARBA00022840"/>
    </source>
</evidence>
<dbReference type="Gene3D" id="3.40.50.300">
    <property type="entry name" value="P-loop containing nucleotide triphosphate hydrolases"/>
    <property type="match status" value="1"/>
</dbReference>
<dbReference type="AlphaFoldDB" id="A0A0S2LUR0"/>
<dbReference type="PANTHER" id="PTHR42734:SF5">
    <property type="entry name" value="IRON TRANSPORT SYSTEM ATP-BINDING PROTEIN HI_0361-RELATED"/>
    <property type="match status" value="1"/>
</dbReference>
<dbReference type="SUPFAM" id="SSF52540">
    <property type="entry name" value="P-loop containing nucleoside triphosphate hydrolases"/>
    <property type="match status" value="1"/>
</dbReference>
<feature type="domain" description="ABC transporter" evidence="5">
    <location>
        <begin position="4"/>
        <end position="225"/>
    </location>
</feature>
<dbReference type="InterPro" id="IPR047748">
    <property type="entry name" value="AztA-like"/>
</dbReference>